<organism evidence="2 3">
    <name type="scientific">Nephila pilipes</name>
    <name type="common">Giant wood spider</name>
    <name type="synonym">Nephila maculata</name>
    <dbReference type="NCBI Taxonomy" id="299642"/>
    <lineage>
        <taxon>Eukaryota</taxon>
        <taxon>Metazoa</taxon>
        <taxon>Ecdysozoa</taxon>
        <taxon>Arthropoda</taxon>
        <taxon>Chelicerata</taxon>
        <taxon>Arachnida</taxon>
        <taxon>Araneae</taxon>
        <taxon>Araneomorphae</taxon>
        <taxon>Entelegynae</taxon>
        <taxon>Araneoidea</taxon>
        <taxon>Nephilidae</taxon>
        <taxon>Nephila</taxon>
    </lineage>
</organism>
<sequence length="143" mass="16014">MALLLKKPPWIKDEKKSGNFAKNIVQETTNPNKDNDAPMRLSVGYRNDGFLKFDEDLAPYGGIDAECKRNSQNDPNNDCPPVYQDVMHQRCNELRNENSSNGGSLRSRCSDLKHDISSMSGSVRSQSRGRGSLRSHRNASEIS</sequence>
<dbReference type="AlphaFoldDB" id="A0A8X6MN53"/>
<feature type="compositionally biased region" description="Low complexity" evidence="1">
    <location>
        <begin position="117"/>
        <end position="130"/>
    </location>
</feature>
<protein>
    <submittedName>
        <fullName evidence="2">Uncharacterized protein</fullName>
    </submittedName>
</protein>
<reference evidence="2" key="1">
    <citation type="submission" date="2020-08" db="EMBL/GenBank/DDBJ databases">
        <title>Multicomponent nature underlies the extraordinary mechanical properties of spider dragline silk.</title>
        <authorList>
            <person name="Kono N."/>
            <person name="Nakamura H."/>
            <person name="Mori M."/>
            <person name="Yoshida Y."/>
            <person name="Ohtoshi R."/>
            <person name="Malay A.D."/>
            <person name="Moran D.A.P."/>
            <person name="Tomita M."/>
            <person name="Numata K."/>
            <person name="Arakawa K."/>
        </authorList>
    </citation>
    <scope>NUCLEOTIDE SEQUENCE</scope>
</reference>
<proteinExistence type="predicted"/>
<feature type="region of interest" description="Disordered" evidence="1">
    <location>
        <begin position="93"/>
        <end position="143"/>
    </location>
</feature>
<name>A0A8X6MN53_NEPPI</name>
<dbReference type="EMBL" id="BMAW01049065">
    <property type="protein sequence ID" value="GFS69060.1"/>
    <property type="molecule type" value="Genomic_DNA"/>
</dbReference>
<comment type="caution">
    <text evidence="2">The sequence shown here is derived from an EMBL/GenBank/DDBJ whole genome shotgun (WGS) entry which is preliminary data.</text>
</comment>
<keyword evidence="3" id="KW-1185">Reference proteome</keyword>
<gene>
    <name evidence="2" type="ORF">NPIL_88301</name>
</gene>
<evidence type="ECO:0000256" key="1">
    <source>
        <dbReference type="SAM" id="MobiDB-lite"/>
    </source>
</evidence>
<accession>A0A8X6MN53</accession>
<evidence type="ECO:0000313" key="2">
    <source>
        <dbReference type="EMBL" id="GFS69060.1"/>
    </source>
</evidence>
<dbReference type="Proteomes" id="UP000887013">
    <property type="component" value="Unassembled WGS sequence"/>
</dbReference>
<evidence type="ECO:0000313" key="3">
    <source>
        <dbReference type="Proteomes" id="UP000887013"/>
    </source>
</evidence>